<dbReference type="Pfam" id="PF05362">
    <property type="entry name" value="Lon_C"/>
    <property type="match status" value="1"/>
</dbReference>
<evidence type="ECO:0000256" key="1">
    <source>
        <dbReference type="ARBA" id="ARBA00022670"/>
    </source>
</evidence>
<dbReference type="Gene3D" id="3.30.230.10">
    <property type="match status" value="1"/>
</dbReference>
<proteinExistence type="inferred from homology"/>
<dbReference type="InterPro" id="IPR008269">
    <property type="entry name" value="Lon_proteolytic"/>
</dbReference>
<dbReference type="InterPro" id="IPR027065">
    <property type="entry name" value="Lon_Prtase"/>
</dbReference>
<dbReference type="AlphaFoldDB" id="A0A1H0BBQ0"/>
<feature type="domain" description="Lon proteolytic" evidence="3">
    <location>
        <begin position="574"/>
        <end position="769"/>
    </location>
</feature>
<dbReference type="PRINTS" id="PR00830">
    <property type="entry name" value="ENDOLAPTASE"/>
</dbReference>
<keyword evidence="2" id="KW-0720">Serine protease</keyword>
<comment type="catalytic activity">
    <reaction evidence="2">
        <text>Hydrolysis of proteins in presence of ATP.</text>
        <dbReference type="EC" id="3.4.21.53"/>
    </reaction>
</comment>
<dbReference type="GO" id="GO:0006508">
    <property type="term" value="P:proteolysis"/>
    <property type="evidence" value="ECO:0007669"/>
    <property type="project" value="UniProtKB-KW"/>
</dbReference>
<dbReference type="GO" id="GO:0004252">
    <property type="term" value="F:serine-type endopeptidase activity"/>
    <property type="evidence" value="ECO:0007669"/>
    <property type="project" value="UniProtKB-UniRule"/>
</dbReference>
<reference evidence="4 5" key="1">
    <citation type="submission" date="2016-10" db="EMBL/GenBank/DDBJ databases">
        <authorList>
            <person name="de Groot N.N."/>
        </authorList>
    </citation>
    <scope>NUCLEOTIDE SEQUENCE [LARGE SCALE GENOMIC DNA]</scope>
    <source>
        <strain evidence="4 5">DSM 15269</strain>
    </source>
</reference>
<keyword evidence="2" id="KW-0378">Hydrolase</keyword>
<protein>
    <recommendedName>
        <fullName evidence="2">endopeptidase La</fullName>
        <ecNumber evidence="2">3.4.21.53</ecNumber>
    </recommendedName>
</protein>
<dbReference type="InterPro" id="IPR046843">
    <property type="entry name" value="LonB_AAA-LID"/>
</dbReference>
<dbReference type="InterPro" id="IPR020568">
    <property type="entry name" value="Ribosomal_Su5_D2-typ_SF"/>
</dbReference>
<dbReference type="PROSITE" id="PS51786">
    <property type="entry name" value="LON_PROTEOLYTIC"/>
    <property type="match status" value="1"/>
</dbReference>
<dbReference type="InterPro" id="IPR041699">
    <property type="entry name" value="AAA_32"/>
</dbReference>
<keyword evidence="1 2" id="KW-0645">Protease</keyword>
<evidence type="ECO:0000256" key="2">
    <source>
        <dbReference type="PROSITE-ProRule" id="PRU01122"/>
    </source>
</evidence>
<dbReference type="RefSeq" id="WP_234970937.1">
    <property type="nucleotide sequence ID" value="NZ_FNIN01000002.1"/>
</dbReference>
<sequence length="809" mass="91958">MGEVKLINGKRHRCALPVSKLKVKLYTTRVPFVDSSKAPASKLGIFQKRAYETLEMALRIRHKGYNVYVAGEQGIGRTYFVTRFLKQKLKDTSPPNDWLYVYNFENPDKPKAISLPAGLGKIFKKQLHQAIEELKESIPMAFEQESFIKKHDHLVQNYQDLRDKIIDKMEQEAQKDGFSLNMEEDSLTLYPLWEGKVLTPEEFEKLDPSLRKKLRTKSNKVMEVLINYTRKMGKQEEDFRKNERKLEQEVALKKIERALDRVVKEFEQFPSVVDFLQKLKDDILDNLDHFRHKEGPSSLAQDLLGGSGEDFFERYEVNLFVDNSEQKSVPIIVEDNPNYFNLLGCIERETELGTYYTDFTLLKSGSLHRANGGFLILKIEDILSHPTAWEGLLRALKKGFLTLEDPGDQYDLIRTKTIEPEPIPLDIKVILIGTDEIYEALYVQDDRFPKLFKLKAHMQSSVSRTDKNIYNYLCTLGDIAREKKLLPFSRKALAELVDFASTICEDQKKMSLNFSTISDIMIEASALAEIKNKKKVDIDSIKKALYNRQFRLNLYEQEFMEDYDRELIKVKTSGFVIGKANGLSVVEIGDYIMALPHQISCTVGVGHGGIIDLEREAELGGPIHTKGMMILKSYLQNLFAQDKPLVLAGSLCFEQSYAHIDGDSASGAELAALLSALSGVPINLGLAFTGAVSQSGQIMAVGAVSRKIEGFFDVCKRRGFTGNQGVIIPYDNVEHLMLKDDVIDAVRQGWFHIYAVKTIEEALEILTGKRAGQRLRKGGFSPNSIYAAVDRRLRELAYLAEKKVRKVRN</sequence>
<dbReference type="EC" id="3.4.21.53" evidence="2"/>
<evidence type="ECO:0000313" key="5">
    <source>
        <dbReference type="Proteomes" id="UP000199602"/>
    </source>
</evidence>
<dbReference type="Pfam" id="PF20437">
    <property type="entry name" value="LonC_helical"/>
    <property type="match status" value="1"/>
</dbReference>
<feature type="active site" evidence="2">
    <location>
        <position position="707"/>
    </location>
</feature>
<keyword evidence="5" id="KW-1185">Reference proteome</keyword>
<dbReference type="Proteomes" id="UP000199602">
    <property type="component" value="Unassembled WGS sequence"/>
</dbReference>
<dbReference type="InterPro" id="IPR046844">
    <property type="entry name" value="Lon-like_helical"/>
</dbReference>
<gene>
    <name evidence="4" type="ORF">SAMN04488516_102115</name>
</gene>
<dbReference type="InterPro" id="IPR014721">
    <property type="entry name" value="Ribsml_uS5_D2-typ_fold_subgr"/>
</dbReference>
<feature type="active site" evidence="2">
    <location>
        <position position="664"/>
    </location>
</feature>
<dbReference type="EMBL" id="FNIN01000002">
    <property type="protein sequence ID" value="SDN43094.1"/>
    <property type="molecule type" value="Genomic_DNA"/>
</dbReference>
<name>A0A1H0BBQ0_9BACT</name>
<dbReference type="InterPro" id="IPR027417">
    <property type="entry name" value="P-loop_NTPase"/>
</dbReference>
<dbReference type="SUPFAM" id="SSF54211">
    <property type="entry name" value="Ribosomal protein S5 domain 2-like"/>
    <property type="match status" value="1"/>
</dbReference>
<dbReference type="GO" id="GO:0004176">
    <property type="term" value="F:ATP-dependent peptidase activity"/>
    <property type="evidence" value="ECO:0007669"/>
    <property type="project" value="UniProtKB-UniRule"/>
</dbReference>
<dbReference type="PANTHER" id="PTHR10046">
    <property type="entry name" value="ATP DEPENDENT LON PROTEASE FAMILY MEMBER"/>
    <property type="match status" value="1"/>
</dbReference>
<comment type="similarity">
    <text evidence="2">Belongs to the peptidase S16 family.</text>
</comment>
<accession>A0A1H0BBQ0</accession>
<evidence type="ECO:0000313" key="4">
    <source>
        <dbReference type="EMBL" id="SDN43094.1"/>
    </source>
</evidence>
<dbReference type="Pfam" id="PF13654">
    <property type="entry name" value="AAA_32"/>
    <property type="match status" value="1"/>
</dbReference>
<dbReference type="GO" id="GO:0005524">
    <property type="term" value="F:ATP binding"/>
    <property type="evidence" value="ECO:0007669"/>
    <property type="project" value="InterPro"/>
</dbReference>
<dbReference type="Gene3D" id="1.10.8.60">
    <property type="match status" value="1"/>
</dbReference>
<dbReference type="Gene3D" id="3.40.50.300">
    <property type="entry name" value="P-loop containing nucleotide triphosphate hydrolases"/>
    <property type="match status" value="2"/>
</dbReference>
<dbReference type="Pfam" id="PF20436">
    <property type="entry name" value="LonB_AAA-LID"/>
    <property type="match status" value="1"/>
</dbReference>
<dbReference type="GO" id="GO:0030163">
    <property type="term" value="P:protein catabolic process"/>
    <property type="evidence" value="ECO:0007669"/>
    <property type="project" value="InterPro"/>
</dbReference>
<evidence type="ECO:0000259" key="3">
    <source>
        <dbReference type="PROSITE" id="PS51786"/>
    </source>
</evidence>
<organism evidence="4 5">
    <name type="scientific">Desulfonauticus submarinus</name>
    <dbReference type="NCBI Taxonomy" id="206665"/>
    <lineage>
        <taxon>Bacteria</taxon>
        <taxon>Pseudomonadati</taxon>
        <taxon>Thermodesulfobacteriota</taxon>
        <taxon>Desulfovibrionia</taxon>
        <taxon>Desulfovibrionales</taxon>
        <taxon>Desulfonauticaceae</taxon>
        <taxon>Desulfonauticus</taxon>
    </lineage>
</organism>